<feature type="transmembrane region" description="Helical" evidence="2">
    <location>
        <begin position="168"/>
        <end position="187"/>
    </location>
</feature>
<feature type="region of interest" description="Disordered" evidence="1">
    <location>
        <begin position="108"/>
        <end position="138"/>
    </location>
</feature>
<accession>A0A1X2G488</accession>
<protein>
    <recommendedName>
        <fullName evidence="5">Adhesin domain-containing protein</fullName>
    </recommendedName>
</protein>
<evidence type="ECO:0008006" key="5">
    <source>
        <dbReference type="Google" id="ProtNLM"/>
    </source>
</evidence>
<feature type="compositionally biased region" description="Polar residues" evidence="1">
    <location>
        <begin position="30"/>
        <end position="45"/>
    </location>
</feature>
<dbReference type="OrthoDB" id="2289797at2759"/>
<sequence length="508" mass="56187">MLPSKALKNDQKQLPRDTVDEQDPPPSYADTVSSSSGHYNYNTYPDSVHVYHGRTPTAPPEALVSFPHDSSSHEHQPRLDPPPPSNPNFYGATARYPNVADVGIDSLAGTLPSTSTRRIQSQQQTGEESECQALLNQQQPSSTLSSSLVARALLLLKMRTDSLRRKGVCFWLFVVIIGLVLLGAIMYQTESDHSMKRPRLPTPRRISLSSPYPLLPTYDHYVPGQDFEELPASKLLHLGFDFTSHRGQVHLVSTTGHVSWVSFQRQGRRKDTTLVVGHLSLNETDAQFFFYDDEKSSWYDTLIVVIHLCDHDRVNSLISVAVDSMPLFIVETRIDKMVQDIKFVARSATSDGIVGGRMGWHGRRLMVKVIGANQDMISGLLNATDSISLEITDIPGGKLETTKAVIAGNLIKIKSKNGQISMGALVQADRIELETLNSHIIAANIMARKSCSLQTVNGKIDAYFPTLEKESDILNVSTENAEIHIRTPQLFKQTFVSSTTGSVTVHSV</sequence>
<organism evidence="3 4">
    <name type="scientific">Hesseltinella vesiculosa</name>
    <dbReference type="NCBI Taxonomy" id="101127"/>
    <lineage>
        <taxon>Eukaryota</taxon>
        <taxon>Fungi</taxon>
        <taxon>Fungi incertae sedis</taxon>
        <taxon>Mucoromycota</taxon>
        <taxon>Mucoromycotina</taxon>
        <taxon>Mucoromycetes</taxon>
        <taxon>Mucorales</taxon>
        <taxon>Cunninghamellaceae</taxon>
        <taxon>Hesseltinella</taxon>
    </lineage>
</organism>
<evidence type="ECO:0000313" key="4">
    <source>
        <dbReference type="Proteomes" id="UP000242146"/>
    </source>
</evidence>
<comment type="caution">
    <text evidence="3">The sequence shown here is derived from an EMBL/GenBank/DDBJ whole genome shotgun (WGS) entry which is preliminary data.</text>
</comment>
<evidence type="ECO:0000256" key="1">
    <source>
        <dbReference type="SAM" id="MobiDB-lite"/>
    </source>
</evidence>
<feature type="compositionally biased region" description="Basic and acidic residues" evidence="1">
    <location>
        <begin position="7"/>
        <end position="19"/>
    </location>
</feature>
<dbReference type="Proteomes" id="UP000242146">
    <property type="component" value="Unassembled WGS sequence"/>
</dbReference>
<evidence type="ECO:0000313" key="3">
    <source>
        <dbReference type="EMBL" id="ORX44440.1"/>
    </source>
</evidence>
<keyword evidence="2" id="KW-0812">Transmembrane</keyword>
<reference evidence="3 4" key="1">
    <citation type="submission" date="2016-07" db="EMBL/GenBank/DDBJ databases">
        <title>Pervasive Adenine N6-methylation of Active Genes in Fungi.</title>
        <authorList>
            <consortium name="DOE Joint Genome Institute"/>
            <person name="Mondo S.J."/>
            <person name="Dannebaum R.O."/>
            <person name="Kuo R.C."/>
            <person name="Labutti K."/>
            <person name="Haridas S."/>
            <person name="Kuo A."/>
            <person name="Salamov A."/>
            <person name="Ahrendt S.R."/>
            <person name="Lipzen A."/>
            <person name="Sullivan W."/>
            <person name="Andreopoulos W.B."/>
            <person name="Clum A."/>
            <person name="Lindquist E."/>
            <person name="Daum C."/>
            <person name="Ramamoorthy G.K."/>
            <person name="Gryganskyi A."/>
            <person name="Culley D."/>
            <person name="Magnuson J.K."/>
            <person name="James T.Y."/>
            <person name="O'Malley M.A."/>
            <person name="Stajich J.E."/>
            <person name="Spatafora J.W."/>
            <person name="Visel A."/>
            <person name="Grigoriev I.V."/>
        </authorList>
    </citation>
    <scope>NUCLEOTIDE SEQUENCE [LARGE SCALE GENOMIC DNA]</scope>
    <source>
        <strain evidence="3 4">NRRL 3301</strain>
    </source>
</reference>
<keyword evidence="2" id="KW-1133">Transmembrane helix</keyword>
<gene>
    <name evidence="3" type="ORF">DM01DRAFT_1182284</name>
</gene>
<keyword evidence="2" id="KW-0472">Membrane</keyword>
<feature type="region of interest" description="Disordered" evidence="1">
    <location>
        <begin position="1"/>
        <end position="93"/>
    </location>
</feature>
<keyword evidence="4" id="KW-1185">Reference proteome</keyword>
<proteinExistence type="predicted"/>
<evidence type="ECO:0000256" key="2">
    <source>
        <dbReference type="SAM" id="Phobius"/>
    </source>
</evidence>
<name>A0A1X2G488_9FUNG</name>
<dbReference type="AlphaFoldDB" id="A0A1X2G488"/>
<feature type="compositionally biased region" description="Low complexity" evidence="1">
    <location>
        <begin position="113"/>
        <end position="125"/>
    </location>
</feature>
<dbReference type="EMBL" id="MCGT01000048">
    <property type="protein sequence ID" value="ORX44440.1"/>
    <property type="molecule type" value="Genomic_DNA"/>
</dbReference>